<gene>
    <name evidence="1" type="ORF">J0M35_19925</name>
</gene>
<dbReference type="EMBL" id="JAFLCK010000046">
    <property type="protein sequence ID" value="MBN8662647.1"/>
    <property type="molecule type" value="Genomic_DNA"/>
</dbReference>
<protein>
    <submittedName>
        <fullName evidence="1">Uncharacterized protein</fullName>
    </submittedName>
</protein>
<accession>A0A8J7PD41</accession>
<comment type="caution">
    <text evidence="1">The sequence shown here is derived from an EMBL/GenBank/DDBJ whole genome shotgun (WGS) entry which is preliminary data.</text>
</comment>
<proteinExistence type="predicted"/>
<name>A0A8J7PD41_9BACT</name>
<evidence type="ECO:0000313" key="2">
    <source>
        <dbReference type="Proteomes" id="UP000664277"/>
    </source>
</evidence>
<dbReference type="AlphaFoldDB" id="A0A8J7PD41"/>
<dbReference type="Proteomes" id="UP000664277">
    <property type="component" value="Unassembled WGS sequence"/>
</dbReference>
<reference evidence="1" key="1">
    <citation type="submission" date="2021-02" db="EMBL/GenBank/DDBJ databases">
        <title>Genome-Resolved Metagenomics of a Microbial Community Performing Photosynthetic Biological Nutrient Removal.</title>
        <authorList>
            <person name="Mcdaniel E.A."/>
        </authorList>
    </citation>
    <scope>NUCLEOTIDE SEQUENCE</scope>
    <source>
        <strain evidence="1">UWPOB_OBS1</strain>
    </source>
</reference>
<evidence type="ECO:0000313" key="1">
    <source>
        <dbReference type="EMBL" id="MBN8662647.1"/>
    </source>
</evidence>
<sequence length="97" mass="11336">MTILKLYHKDELIGTISNVAPEDTFEMSGDIALTAAALNYKRMFEYLTDEEAFLSGATPPFEEQFLEEWYIEDESGRRREIACPGIYFEDNEILWRE</sequence>
<organism evidence="1 2">
    <name type="scientific">Candidatus Obscuribacter phosphatis</name>
    <dbReference type="NCBI Taxonomy" id="1906157"/>
    <lineage>
        <taxon>Bacteria</taxon>
        <taxon>Bacillati</taxon>
        <taxon>Candidatus Melainabacteria</taxon>
        <taxon>Candidatus Obscuribacterales</taxon>
        <taxon>Candidatus Obscuribacteraceae</taxon>
        <taxon>Candidatus Obscuribacter</taxon>
    </lineage>
</organism>